<gene>
    <name evidence="5" type="ORF">RN001_008592</name>
</gene>
<feature type="chain" id="PRO_5043040083" evidence="4">
    <location>
        <begin position="17"/>
        <end position="136"/>
    </location>
</feature>
<comment type="caution">
    <text evidence="5">The sequence shown here is derived from an EMBL/GenBank/DDBJ whole genome shotgun (WGS) entry which is preliminary data.</text>
</comment>
<keyword evidence="4" id="KW-0732">Signal</keyword>
<sequence length="136" mass="14706">MRVVIALFVLLGVAHAKPQTLVMPIEYAKAFIKSFTNDNNGLGEYSFNVEQSDGQQRGERRYLENAGTKDERAIVEGYYSYNGNDGQQYVVGYKADDNGFQPEGTHLPPAANVKRRPPKVGIPSAAISSLAGGGLG</sequence>
<organism evidence="5 6">
    <name type="scientific">Aquatica leii</name>
    <dbReference type="NCBI Taxonomy" id="1421715"/>
    <lineage>
        <taxon>Eukaryota</taxon>
        <taxon>Metazoa</taxon>
        <taxon>Ecdysozoa</taxon>
        <taxon>Arthropoda</taxon>
        <taxon>Hexapoda</taxon>
        <taxon>Insecta</taxon>
        <taxon>Pterygota</taxon>
        <taxon>Neoptera</taxon>
        <taxon>Endopterygota</taxon>
        <taxon>Coleoptera</taxon>
        <taxon>Polyphaga</taxon>
        <taxon>Elateriformia</taxon>
        <taxon>Elateroidea</taxon>
        <taxon>Lampyridae</taxon>
        <taxon>Luciolinae</taxon>
        <taxon>Aquatica</taxon>
    </lineage>
</organism>
<dbReference type="InterPro" id="IPR000618">
    <property type="entry name" value="Insect_cuticle"/>
</dbReference>
<feature type="region of interest" description="Disordered" evidence="3">
    <location>
        <begin position="100"/>
        <end position="119"/>
    </location>
</feature>
<evidence type="ECO:0000313" key="5">
    <source>
        <dbReference type="EMBL" id="KAK4880446.1"/>
    </source>
</evidence>
<dbReference type="GO" id="GO:0008010">
    <property type="term" value="F:structural constituent of chitin-based larval cuticle"/>
    <property type="evidence" value="ECO:0007669"/>
    <property type="project" value="TreeGrafter"/>
</dbReference>
<keyword evidence="6" id="KW-1185">Reference proteome</keyword>
<accession>A0AAN7PGP2</accession>
<keyword evidence="1 2" id="KW-0193">Cuticle</keyword>
<dbReference type="PANTHER" id="PTHR10380">
    <property type="entry name" value="CUTICLE PROTEIN"/>
    <property type="match status" value="1"/>
</dbReference>
<dbReference type="Pfam" id="PF00379">
    <property type="entry name" value="Chitin_bind_4"/>
    <property type="match status" value="1"/>
</dbReference>
<dbReference type="InterPro" id="IPR050468">
    <property type="entry name" value="Cuticle_Struct_Prot"/>
</dbReference>
<proteinExistence type="predicted"/>
<protein>
    <submittedName>
        <fullName evidence="5">Uncharacterized protein</fullName>
    </submittedName>
</protein>
<dbReference type="PRINTS" id="PR00947">
    <property type="entry name" value="CUTICLE"/>
</dbReference>
<name>A0AAN7PGP2_9COLE</name>
<dbReference type="PROSITE" id="PS51155">
    <property type="entry name" value="CHIT_BIND_RR_2"/>
    <property type="match status" value="1"/>
</dbReference>
<evidence type="ECO:0000256" key="4">
    <source>
        <dbReference type="SAM" id="SignalP"/>
    </source>
</evidence>
<evidence type="ECO:0000313" key="6">
    <source>
        <dbReference type="Proteomes" id="UP001353858"/>
    </source>
</evidence>
<dbReference type="InterPro" id="IPR031311">
    <property type="entry name" value="CHIT_BIND_RR_consensus"/>
</dbReference>
<dbReference type="PANTHER" id="PTHR10380:SF173">
    <property type="entry name" value="CUTICULAR PROTEIN 47EF, ISOFORM C-RELATED"/>
    <property type="match status" value="1"/>
</dbReference>
<reference evidence="6" key="1">
    <citation type="submission" date="2023-01" db="EMBL/GenBank/DDBJ databases">
        <title>Key to firefly adult light organ development and bioluminescence: homeobox transcription factors regulate luciferase expression and transportation to peroxisome.</title>
        <authorList>
            <person name="Fu X."/>
        </authorList>
    </citation>
    <scope>NUCLEOTIDE SEQUENCE [LARGE SCALE GENOMIC DNA]</scope>
</reference>
<feature type="signal peptide" evidence="4">
    <location>
        <begin position="1"/>
        <end position="16"/>
    </location>
</feature>
<dbReference type="GO" id="GO:0062129">
    <property type="term" value="C:chitin-based extracellular matrix"/>
    <property type="evidence" value="ECO:0007669"/>
    <property type="project" value="TreeGrafter"/>
</dbReference>
<dbReference type="PROSITE" id="PS00233">
    <property type="entry name" value="CHIT_BIND_RR_1"/>
    <property type="match status" value="1"/>
</dbReference>
<evidence type="ECO:0000256" key="3">
    <source>
        <dbReference type="SAM" id="MobiDB-lite"/>
    </source>
</evidence>
<dbReference type="AlphaFoldDB" id="A0AAN7PGP2"/>
<dbReference type="EMBL" id="JARPUR010000003">
    <property type="protein sequence ID" value="KAK4880446.1"/>
    <property type="molecule type" value="Genomic_DNA"/>
</dbReference>
<dbReference type="Proteomes" id="UP001353858">
    <property type="component" value="Unassembled WGS sequence"/>
</dbReference>
<evidence type="ECO:0000256" key="2">
    <source>
        <dbReference type="PROSITE-ProRule" id="PRU00497"/>
    </source>
</evidence>
<evidence type="ECO:0000256" key="1">
    <source>
        <dbReference type="ARBA" id="ARBA00022460"/>
    </source>
</evidence>